<reference evidence="1 2" key="1">
    <citation type="submission" date="2022-06" db="EMBL/GenBank/DDBJ databases">
        <title>Haloarcula sp. a new haloarchaeum isolate from saline soil.</title>
        <authorList>
            <person name="Strakova D."/>
            <person name="Galisteo C."/>
            <person name="Sanchez-Porro C."/>
            <person name="Ventosa A."/>
        </authorList>
    </citation>
    <scope>NUCLEOTIDE SEQUENCE [LARGE SCALE GENOMIC DNA]</scope>
    <source>
        <strain evidence="1 2">S1CR25-12</strain>
    </source>
</reference>
<dbReference type="Pfam" id="PF13646">
    <property type="entry name" value="HEAT_2"/>
    <property type="match status" value="1"/>
</dbReference>
<gene>
    <name evidence="1" type="ORF">NDI56_17520</name>
</gene>
<comment type="caution">
    <text evidence="1">The sequence shown here is derived from an EMBL/GenBank/DDBJ whole genome shotgun (WGS) entry which is preliminary data.</text>
</comment>
<dbReference type="SUPFAM" id="SSF48371">
    <property type="entry name" value="ARM repeat"/>
    <property type="match status" value="1"/>
</dbReference>
<dbReference type="PANTHER" id="PTHR12697:SF5">
    <property type="entry name" value="DEOXYHYPUSINE HYDROXYLASE"/>
    <property type="match status" value="1"/>
</dbReference>
<proteinExistence type="predicted"/>
<evidence type="ECO:0000313" key="2">
    <source>
        <dbReference type="Proteomes" id="UP001259659"/>
    </source>
</evidence>
<sequence length="338" mass="35974">MNESGEAPSSDRLATLVTDGERAAAIACLDRVSAAGPEQRKRALHSLRTVANEAPARFQGLVTALEPFLTDEQRAVRLSTAKLLVAVAESEPGVVRPAVAAVAQRLDDDGEFYYVRARCAETLGYVALEHPEAVSDPETLADLRLGLSFDEPEVKEKLAKALAYVALGDPERLRHQVGSLADHLDDESELVRYHLCTALVAIGCERPEKLATAVDALGGRLSDESPYVRGRAAEALAVFAESDGSGETLPELDGIDSMDGETPSFLADRVRFLRRLSRGEERAGPEPAELGTVESVRAGTEAVVESITSPAGDGECPHCGLALPEKGPPMCPRCGAPR</sequence>
<protein>
    <submittedName>
        <fullName evidence="1">HEAT repeat domain-containing protein</fullName>
    </submittedName>
</protein>
<name>A0ABU2FG41_9EURY</name>
<dbReference type="RefSeq" id="WP_310921010.1">
    <property type="nucleotide sequence ID" value="NZ_JAMQON010000005.1"/>
</dbReference>
<accession>A0ABU2FG41</accession>
<dbReference type="InterPro" id="IPR016024">
    <property type="entry name" value="ARM-type_fold"/>
</dbReference>
<keyword evidence="2" id="KW-1185">Reference proteome</keyword>
<dbReference type="Gene3D" id="1.25.10.10">
    <property type="entry name" value="Leucine-rich Repeat Variant"/>
    <property type="match status" value="2"/>
</dbReference>
<dbReference type="PANTHER" id="PTHR12697">
    <property type="entry name" value="PBS LYASE HEAT-LIKE PROTEIN"/>
    <property type="match status" value="1"/>
</dbReference>
<dbReference type="InterPro" id="IPR011989">
    <property type="entry name" value="ARM-like"/>
</dbReference>
<dbReference type="EMBL" id="JAMQON010000005">
    <property type="protein sequence ID" value="MDS0261202.1"/>
    <property type="molecule type" value="Genomic_DNA"/>
</dbReference>
<dbReference type="Proteomes" id="UP001259659">
    <property type="component" value="Unassembled WGS sequence"/>
</dbReference>
<evidence type="ECO:0000313" key="1">
    <source>
        <dbReference type="EMBL" id="MDS0261202.1"/>
    </source>
</evidence>
<organism evidence="1 2">
    <name type="scientific">Haloarcula saliterrae</name>
    <dbReference type="NCBI Taxonomy" id="2950534"/>
    <lineage>
        <taxon>Archaea</taxon>
        <taxon>Methanobacteriati</taxon>
        <taxon>Methanobacteriota</taxon>
        <taxon>Stenosarchaea group</taxon>
        <taxon>Halobacteria</taxon>
        <taxon>Halobacteriales</taxon>
        <taxon>Haloarculaceae</taxon>
        <taxon>Haloarcula</taxon>
    </lineage>
</organism>